<evidence type="ECO:0000313" key="1">
    <source>
        <dbReference type="EMBL" id="KAI3676418.1"/>
    </source>
</evidence>
<reference evidence="2" key="1">
    <citation type="journal article" date="2022" name="Mol. Ecol. Resour.">
        <title>The genomes of chicory, endive, great burdock and yacon provide insights into Asteraceae palaeo-polyploidization history and plant inulin production.</title>
        <authorList>
            <person name="Fan W."/>
            <person name="Wang S."/>
            <person name="Wang H."/>
            <person name="Wang A."/>
            <person name="Jiang F."/>
            <person name="Liu H."/>
            <person name="Zhao H."/>
            <person name="Xu D."/>
            <person name="Zhang Y."/>
        </authorList>
    </citation>
    <scope>NUCLEOTIDE SEQUENCE [LARGE SCALE GENOMIC DNA]</scope>
    <source>
        <strain evidence="2">cv. Yunnan</strain>
    </source>
</reference>
<comment type="caution">
    <text evidence="1">The sequence shown here is derived from an EMBL/GenBank/DDBJ whole genome shotgun (WGS) entry which is preliminary data.</text>
</comment>
<name>A0ACB8XY79_9ASTR</name>
<evidence type="ECO:0000313" key="2">
    <source>
        <dbReference type="Proteomes" id="UP001056120"/>
    </source>
</evidence>
<proteinExistence type="predicted"/>
<accession>A0ACB8XY79</accession>
<dbReference type="EMBL" id="CM042046">
    <property type="protein sequence ID" value="KAI3676418.1"/>
    <property type="molecule type" value="Genomic_DNA"/>
</dbReference>
<protein>
    <submittedName>
        <fullName evidence="1">Uncharacterized protein</fullName>
    </submittedName>
</protein>
<sequence length="87" mass="9826">MSRESESQLNFDRSGRTLEILRFISAELWCSLNKLHICVELGGWELGPWLLCRRQTPDACILGGGTATLVPRIQNGFTKIFQMSISK</sequence>
<organism evidence="1 2">
    <name type="scientific">Smallanthus sonchifolius</name>
    <dbReference type="NCBI Taxonomy" id="185202"/>
    <lineage>
        <taxon>Eukaryota</taxon>
        <taxon>Viridiplantae</taxon>
        <taxon>Streptophyta</taxon>
        <taxon>Embryophyta</taxon>
        <taxon>Tracheophyta</taxon>
        <taxon>Spermatophyta</taxon>
        <taxon>Magnoliopsida</taxon>
        <taxon>eudicotyledons</taxon>
        <taxon>Gunneridae</taxon>
        <taxon>Pentapetalae</taxon>
        <taxon>asterids</taxon>
        <taxon>campanulids</taxon>
        <taxon>Asterales</taxon>
        <taxon>Asteraceae</taxon>
        <taxon>Asteroideae</taxon>
        <taxon>Heliantheae alliance</taxon>
        <taxon>Millerieae</taxon>
        <taxon>Smallanthus</taxon>
    </lineage>
</organism>
<dbReference type="Proteomes" id="UP001056120">
    <property type="component" value="Linkage Group LG29"/>
</dbReference>
<gene>
    <name evidence="1" type="ORF">L1987_86025</name>
</gene>
<reference evidence="1 2" key="2">
    <citation type="journal article" date="2022" name="Mol. Ecol. Resour.">
        <title>The genomes of chicory, endive, great burdock and yacon provide insights into Asteraceae paleo-polyploidization history and plant inulin production.</title>
        <authorList>
            <person name="Fan W."/>
            <person name="Wang S."/>
            <person name="Wang H."/>
            <person name="Wang A."/>
            <person name="Jiang F."/>
            <person name="Liu H."/>
            <person name="Zhao H."/>
            <person name="Xu D."/>
            <person name="Zhang Y."/>
        </authorList>
    </citation>
    <scope>NUCLEOTIDE SEQUENCE [LARGE SCALE GENOMIC DNA]</scope>
    <source>
        <strain evidence="2">cv. Yunnan</strain>
        <tissue evidence="1">Leaves</tissue>
    </source>
</reference>
<keyword evidence="2" id="KW-1185">Reference proteome</keyword>